<reference evidence="4 5" key="1">
    <citation type="submission" date="2017-02" db="EMBL/GenBank/DDBJ databases">
        <authorList>
            <person name="Peterson S.W."/>
        </authorList>
    </citation>
    <scope>NUCLEOTIDE SEQUENCE [LARGE SCALE GENOMIC DNA]</scope>
    <source>
        <strain evidence="4 5">DSM 16080</strain>
    </source>
</reference>
<dbReference type="RefSeq" id="WP_159447145.1">
    <property type="nucleotide sequence ID" value="NZ_FUYC01000003.1"/>
</dbReference>
<dbReference type="InterPro" id="IPR050469">
    <property type="entry name" value="Diguanylate_Cyclase"/>
</dbReference>
<dbReference type="CDD" id="cd01949">
    <property type="entry name" value="GGDEF"/>
    <property type="match status" value="1"/>
</dbReference>
<accession>A0A1T4WM42</accession>
<dbReference type="Gene3D" id="3.30.70.270">
    <property type="match status" value="1"/>
</dbReference>
<organism evidence="4 5">
    <name type="scientific">Paucidesulfovibrio gracilis DSM 16080</name>
    <dbReference type="NCBI Taxonomy" id="1121449"/>
    <lineage>
        <taxon>Bacteria</taxon>
        <taxon>Pseudomonadati</taxon>
        <taxon>Thermodesulfobacteriota</taxon>
        <taxon>Desulfovibrionia</taxon>
        <taxon>Desulfovibrionales</taxon>
        <taxon>Desulfovibrionaceae</taxon>
        <taxon>Paucidesulfovibrio</taxon>
    </lineage>
</organism>
<dbReference type="AlphaFoldDB" id="A0A1T4WM42"/>
<dbReference type="SMART" id="SM00267">
    <property type="entry name" value="GGDEF"/>
    <property type="match status" value="1"/>
</dbReference>
<dbReference type="PROSITE" id="PS50887">
    <property type="entry name" value="GGDEF"/>
    <property type="match status" value="1"/>
</dbReference>
<proteinExistence type="predicted"/>
<feature type="domain" description="GGDEF" evidence="3">
    <location>
        <begin position="140"/>
        <end position="275"/>
    </location>
</feature>
<dbReference type="GO" id="GO:1902201">
    <property type="term" value="P:negative regulation of bacterial-type flagellum-dependent cell motility"/>
    <property type="evidence" value="ECO:0007669"/>
    <property type="project" value="TreeGrafter"/>
</dbReference>
<evidence type="ECO:0000313" key="5">
    <source>
        <dbReference type="Proteomes" id="UP000190027"/>
    </source>
</evidence>
<sequence length="300" mass="33748">MPMPENKKHPEPLSSERPNVTETALEQELISELSRLRDEICALSHVPCERMDPRTNLGVFRLFNGISLQQWRSVAQRLEARGWLSLPMDRDVYPHLTILQESLEELTYQTEHDPLTGIANRRAFDRVLDLELERAQRAESTISLAVLDLDDFKQINDRHGHAAGDAVLVHLARILANNKRRYDLAARIGGEEFALLLPGIGQVKSARVVDRIRENLAAHPFQSKDGDSFRVTCSAGVASFRGTTEISPTDFYSLADKALYQAKSLGKNRTDLAPMPDVERAARPSLVRASEKRFLFTGKP</sequence>
<dbReference type="InterPro" id="IPR000160">
    <property type="entry name" value="GGDEF_dom"/>
</dbReference>
<keyword evidence="5" id="KW-1185">Reference proteome</keyword>
<protein>
    <recommendedName>
        <fullName evidence="1">diguanylate cyclase</fullName>
        <ecNumber evidence="1">2.7.7.65</ecNumber>
    </recommendedName>
</protein>
<dbReference type="InterPro" id="IPR043128">
    <property type="entry name" value="Rev_trsase/Diguanyl_cyclase"/>
</dbReference>
<dbReference type="STRING" id="1121449.SAMN02745704_01133"/>
<evidence type="ECO:0000313" key="4">
    <source>
        <dbReference type="EMBL" id="SKA78430.1"/>
    </source>
</evidence>
<dbReference type="PANTHER" id="PTHR45138">
    <property type="entry name" value="REGULATORY COMPONENTS OF SENSORY TRANSDUCTION SYSTEM"/>
    <property type="match status" value="1"/>
</dbReference>
<evidence type="ECO:0000256" key="1">
    <source>
        <dbReference type="ARBA" id="ARBA00012528"/>
    </source>
</evidence>
<feature type="region of interest" description="Disordered" evidence="2">
    <location>
        <begin position="1"/>
        <end position="21"/>
    </location>
</feature>
<dbReference type="SUPFAM" id="SSF55073">
    <property type="entry name" value="Nucleotide cyclase"/>
    <property type="match status" value="1"/>
</dbReference>
<dbReference type="GO" id="GO:0043709">
    <property type="term" value="P:cell adhesion involved in single-species biofilm formation"/>
    <property type="evidence" value="ECO:0007669"/>
    <property type="project" value="TreeGrafter"/>
</dbReference>
<dbReference type="FunFam" id="3.30.70.270:FF:000001">
    <property type="entry name" value="Diguanylate cyclase domain protein"/>
    <property type="match status" value="1"/>
</dbReference>
<dbReference type="EC" id="2.7.7.65" evidence="1"/>
<gene>
    <name evidence="4" type="ORF">SAMN02745704_01133</name>
</gene>
<evidence type="ECO:0000256" key="2">
    <source>
        <dbReference type="SAM" id="MobiDB-lite"/>
    </source>
</evidence>
<dbReference type="Proteomes" id="UP000190027">
    <property type="component" value="Unassembled WGS sequence"/>
</dbReference>
<dbReference type="GO" id="GO:0052621">
    <property type="term" value="F:diguanylate cyclase activity"/>
    <property type="evidence" value="ECO:0007669"/>
    <property type="project" value="UniProtKB-EC"/>
</dbReference>
<feature type="compositionally biased region" description="Basic and acidic residues" evidence="2">
    <location>
        <begin position="1"/>
        <end position="11"/>
    </location>
</feature>
<name>A0A1T4WM42_9BACT</name>
<dbReference type="NCBIfam" id="TIGR00254">
    <property type="entry name" value="GGDEF"/>
    <property type="match status" value="1"/>
</dbReference>
<dbReference type="InterPro" id="IPR029787">
    <property type="entry name" value="Nucleotide_cyclase"/>
</dbReference>
<dbReference type="GO" id="GO:0005886">
    <property type="term" value="C:plasma membrane"/>
    <property type="evidence" value="ECO:0007669"/>
    <property type="project" value="TreeGrafter"/>
</dbReference>
<dbReference type="PANTHER" id="PTHR45138:SF24">
    <property type="entry name" value="DIGUANYLATE CYCLASE DGCC-RELATED"/>
    <property type="match status" value="1"/>
</dbReference>
<dbReference type="OrthoDB" id="9790367at2"/>
<dbReference type="EMBL" id="FUYC01000003">
    <property type="protein sequence ID" value="SKA78430.1"/>
    <property type="molecule type" value="Genomic_DNA"/>
</dbReference>
<evidence type="ECO:0000259" key="3">
    <source>
        <dbReference type="PROSITE" id="PS50887"/>
    </source>
</evidence>
<dbReference type="Pfam" id="PF00990">
    <property type="entry name" value="GGDEF"/>
    <property type="match status" value="1"/>
</dbReference>